<dbReference type="InterPro" id="IPR039049">
    <property type="entry name" value="ELOB"/>
</dbReference>
<dbReference type="PANTHER" id="PTHR13248">
    <property type="entry name" value="TRANSCRIPTION ELONGATION FACTOR B POLYPEPTIDE 2"/>
    <property type="match status" value="1"/>
</dbReference>
<accession>A0A226ENX7</accession>
<dbReference type="Pfam" id="PF00240">
    <property type="entry name" value="ubiquitin"/>
    <property type="match status" value="1"/>
</dbReference>
<evidence type="ECO:0000256" key="1">
    <source>
        <dbReference type="SAM" id="MobiDB-lite"/>
    </source>
</evidence>
<dbReference type="InterPro" id="IPR029071">
    <property type="entry name" value="Ubiquitin-like_domsf"/>
</dbReference>
<keyword evidence="3" id="KW-0648">Protein biosynthesis</keyword>
<proteinExistence type="predicted"/>
<dbReference type="Gene3D" id="3.10.20.90">
    <property type="entry name" value="Phosphatidylinositol 3-kinase Catalytic Subunit, Chain A, domain 1"/>
    <property type="match status" value="1"/>
</dbReference>
<gene>
    <name evidence="3" type="ORF">Fcan01_08396</name>
</gene>
<dbReference type="OrthoDB" id="7537057at2759"/>
<dbReference type="GO" id="GO:0070449">
    <property type="term" value="C:elongin complex"/>
    <property type="evidence" value="ECO:0007669"/>
    <property type="project" value="InterPro"/>
</dbReference>
<protein>
    <submittedName>
        <fullName evidence="3">Transcription elongation factor B polypeptide 2</fullName>
    </submittedName>
</protein>
<dbReference type="OMA" id="GQEQMDQ"/>
<dbReference type="PROSITE" id="PS50053">
    <property type="entry name" value="UBIQUITIN_2"/>
    <property type="match status" value="1"/>
</dbReference>
<dbReference type="GO" id="GO:0003746">
    <property type="term" value="F:translation elongation factor activity"/>
    <property type="evidence" value="ECO:0007669"/>
    <property type="project" value="UniProtKB-KW"/>
</dbReference>
<evidence type="ECO:0000259" key="2">
    <source>
        <dbReference type="PROSITE" id="PS50053"/>
    </source>
</evidence>
<dbReference type="GO" id="GO:0006368">
    <property type="term" value="P:transcription elongation by RNA polymerase II"/>
    <property type="evidence" value="ECO:0007669"/>
    <property type="project" value="InterPro"/>
</dbReference>
<keyword evidence="4" id="KW-1185">Reference proteome</keyword>
<name>A0A226ENX7_FOLCA</name>
<dbReference type="InterPro" id="IPR000626">
    <property type="entry name" value="Ubiquitin-like_dom"/>
</dbReference>
<dbReference type="GO" id="GO:0030891">
    <property type="term" value="C:VCB complex"/>
    <property type="evidence" value="ECO:0007669"/>
    <property type="project" value="InterPro"/>
</dbReference>
<dbReference type="SMART" id="SM00213">
    <property type="entry name" value="UBQ"/>
    <property type="match status" value="1"/>
</dbReference>
<comment type="caution">
    <text evidence="3">The sequence shown here is derived from an EMBL/GenBank/DDBJ whole genome shotgun (WGS) entry which is preliminary data.</text>
</comment>
<reference evidence="3 4" key="1">
    <citation type="submission" date="2015-12" db="EMBL/GenBank/DDBJ databases">
        <title>The genome of Folsomia candida.</title>
        <authorList>
            <person name="Faddeeva A."/>
            <person name="Derks M.F."/>
            <person name="Anvar Y."/>
            <person name="Smit S."/>
            <person name="Van Straalen N."/>
            <person name="Roelofs D."/>
        </authorList>
    </citation>
    <scope>NUCLEOTIDE SEQUENCE [LARGE SCALE GENOMIC DNA]</scope>
    <source>
        <strain evidence="3 4">VU population</strain>
        <tissue evidence="3">Whole body</tissue>
    </source>
</reference>
<evidence type="ECO:0000313" key="3">
    <source>
        <dbReference type="EMBL" id="OXA58501.1"/>
    </source>
</evidence>
<evidence type="ECO:0000313" key="4">
    <source>
        <dbReference type="Proteomes" id="UP000198287"/>
    </source>
</evidence>
<dbReference type="SUPFAM" id="SSF54236">
    <property type="entry name" value="Ubiquitin-like"/>
    <property type="match status" value="1"/>
</dbReference>
<feature type="compositionally biased region" description="Polar residues" evidence="1">
    <location>
        <begin position="121"/>
        <end position="130"/>
    </location>
</feature>
<feature type="region of interest" description="Disordered" evidence="1">
    <location>
        <begin position="104"/>
        <end position="130"/>
    </location>
</feature>
<keyword evidence="3" id="KW-0251">Elongation factor</keyword>
<feature type="domain" description="Ubiquitin-like" evidence="2">
    <location>
        <begin position="14"/>
        <end position="79"/>
    </location>
</feature>
<dbReference type="CDD" id="cd01788">
    <property type="entry name" value="Ubl_ElonginB"/>
    <property type="match status" value="1"/>
</dbReference>
<sequence length="130" mass="14852">MLDRQNNPLEITTMDVFLMVCRKKTTIFLDAKEDTQVLELKKMIAGITKVKPSNQRLFKEREELKDERTLAEYGFTANSAKPQKPGSIGLAFRNENGDWEDLEITPLSLPPELPEVMRPQETAQSEQQTA</sequence>
<organism evidence="3 4">
    <name type="scientific">Folsomia candida</name>
    <name type="common">Springtail</name>
    <dbReference type="NCBI Taxonomy" id="158441"/>
    <lineage>
        <taxon>Eukaryota</taxon>
        <taxon>Metazoa</taxon>
        <taxon>Ecdysozoa</taxon>
        <taxon>Arthropoda</taxon>
        <taxon>Hexapoda</taxon>
        <taxon>Collembola</taxon>
        <taxon>Entomobryomorpha</taxon>
        <taxon>Isotomoidea</taxon>
        <taxon>Isotomidae</taxon>
        <taxon>Proisotominae</taxon>
        <taxon>Folsomia</taxon>
    </lineage>
</organism>
<dbReference type="PANTHER" id="PTHR13248:SF4">
    <property type="entry name" value="ELONGIN B"/>
    <property type="match status" value="1"/>
</dbReference>
<dbReference type="AlphaFoldDB" id="A0A226ENX7"/>
<dbReference type="Proteomes" id="UP000198287">
    <property type="component" value="Unassembled WGS sequence"/>
</dbReference>
<dbReference type="STRING" id="158441.A0A226ENX7"/>
<dbReference type="EMBL" id="LNIX01000003">
    <property type="protein sequence ID" value="OXA58501.1"/>
    <property type="molecule type" value="Genomic_DNA"/>
</dbReference>